<accession>A0A133UKW2</accession>
<keyword evidence="1" id="KW-0472">Membrane</keyword>
<dbReference type="AlphaFoldDB" id="A0A133UKW2"/>
<evidence type="ECO:0000313" key="3">
    <source>
        <dbReference type="Proteomes" id="UP000070155"/>
    </source>
</evidence>
<dbReference type="EMBL" id="LHXQ01000025">
    <property type="protein sequence ID" value="KXA94862.1"/>
    <property type="molecule type" value="Genomic_DNA"/>
</dbReference>
<keyword evidence="3" id="KW-1185">Reference proteome</keyword>
<dbReference type="Proteomes" id="UP000070155">
    <property type="component" value="Unassembled WGS sequence"/>
</dbReference>
<feature type="transmembrane region" description="Helical" evidence="1">
    <location>
        <begin position="111"/>
        <end position="128"/>
    </location>
</feature>
<comment type="caution">
    <text evidence="2">The sequence shown here is derived from an EMBL/GenBank/DDBJ whole genome shotgun (WGS) entry which is preliminary data.</text>
</comment>
<dbReference type="InterPro" id="IPR036388">
    <property type="entry name" value="WH-like_DNA-bd_sf"/>
</dbReference>
<keyword evidence="1" id="KW-1133">Transmembrane helix</keyword>
<name>A0A133UKW2_9EURY</name>
<feature type="transmembrane region" description="Helical" evidence="1">
    <location>
        <begin position="86"/>
        <end position="105"/>
    </location>
</feature>
<proteinExistence type="predicted"/>
<evidence type="ECO:0000256" key="1">
    <source>
        <dbReference type="SAM" id="Phobius"/>
    </source>
</evidence>
<dbReference type="InterPro" id="IPR011991">
    <property type="entry name" value="ArsR-like_HTH"/>
</dbReference>
<organism evidence="2 3">
    <name type="scientific">candidate division MSBL1 archaeon SCGC-AAA259I07</name>
    <dbReference type="NCBI Taxonomy" id="1698266"/>
    <lineage>
        <taxon>Archaea</taxon>
        <taxon>Methanobacteriati</taxon>
        <taxon>Methanobacteriota</taxon>
        <taxon>candidate division MSBL1</taxon>
    </lineage>
</organism>
<gene>
    <name evidence="2" type="ORF">AKJ36_02080</name>
</gene>
<dbReference type="Gene3D" id="1.10.10.10">
    <property type="entry name" value="Winged helix-like DNA-binding domain superfamily/Winged helix DNA-binding domain"/>
    <property type="match status" value="1"/>
</dbReference>
<sequence>MGLVDRLKELSPAKLRERPMGPMTPTDYEIIECLLGREGYVLPKEIEENTEVSQSAAYRRLRKMKGEGIVSHKRGEGFKLVLRKRYFPFHLLAIGLLCFVLGIAFFQNVLLALGGVVFCIGVFLDWVLDLSH</sequence>
<dbReference type="InterPro" id="IPR036390">
    <property type="entry name" value="WH_DNA-bd_sf"/>
</dbReference>
<reference evidence="2 3" key="1">
    <citation type="journal article" date="2016" name="Sci. Rep.">
        <title>Metabolic traits of an uncultured archaeal lineage -MSBL1- from brine pools of the Red Sea.</title>
        <authorList>
            <person name="Mwirichia R."/>
            <person name="Alam I."/>
            <person name="Rashid M."/>
            <person name="Vinu M."/>
            <person name="Ba-Alawi W."/>
            <person name="Anthony Kamau A."/>
            <person name="Kamanda Ngugi D."/>
            <person name="Goker M."/>
            <person name="Klenk H.P."/>
            <person name="Bajic V."/>
            <person name="Stingl U."/>
        </authorList>
    </citation>
    <scope>NUCLEOTIDE SEQUENCE [LARGE SCALE GENOMIC DNA]</scope>
    <source>
        <strain evidence="2">SCGC-AAA259I07</strain>
    </source>
</reference>
<dbReference type="CDD" id="cd00090">
    <property type="entry name" value="HTH_ARSR"/>
    <property type="match status" value="1"/>
</dbReference>
<evidence type="ECO:0000313" key="2">
    <source>
        <dbReference type="EMBL" id="KXA94862.1"/>
    </source>
</evidence>
<evidence type="ECO:0008006" key="4">
    <source>
        <dbReference type="Google" id="ProtNLM"/>
    </source>
</evidence>
<protein>
    <recommendedName>
        <fullName evidence="4">HTH marR-type domain-containing protein</fullName>
    </recommendedName>
</protein>
<keyword evidence="1" id="KW-0812">Transmembrane</keyword>
<dbReference type="SUPFAM" id="SSF46785">
    <property type="entry name" value="Winged helix' DNA-binding domain"/>
    <property type="match status" value="1"/>
</dbReference>